<reference evidence="6 7" key="1">
    <citation type="journal article" date="2018" name="Evol. Lett.">
        <title>Horizontal gene cluster transfer increased hallucinogenic mushroom diversity.</title>
        <authorList>
            <person name="Reynolds H.T."/>
            <person name="Vijayakumar V."/>
            <person name="Gluck-Thaler E."/>
            <person name="Korotkin H.B."/>
            <person name="Matheny P.B."/>
            <person name="Slot J.C."/>
        </authorList>
    </citation>
    <scope>NUCLEOTIDE SEQUENCE [LARGE SCALE GENOMIC DNA]</scope>
    <source>
        <strain evidence="6 7">2629</strain>
    </source>
</reference>
<protein>
    <recommendedName>
        <fullName evidence="5">CENP-V/GFA domain-containing protein</fullName>
    </recommendedName>
</protein>
<dbReference type="Pfam" id="PF04828">
    <property type="entry name" value="GFA"/>
    <property type="match status" value="1"/>
</dbReference>
<evidence type="ECO:0000256" key="4">
    <source>
        <dbReference type="ARBA" id="ARBA00023239"/>
    </source>
</evidence>
<gene>
    <name evidence="6" type="ORF">CVT24_009069</name>
</gene>
<dbReference type="AlphaFoldDB" id="A0A409VAG0"/>
<dbReference type="GO" id="GO:0046872">
    <property type="term" value="F:metal ion binding"/>
    <property type="evidence" value="ECO:0007669"/>
    <property type="project" value="UniProtKB-KW"/>
</dbReference>
<proteinExistence type="inferred from homology"/>
<keyword evidence="4" id="KW-0456">Lyase</keyword>
<keyword evidence="2" id="KW-0479">Metal-binding</keyword>
<comment type="similarity">
    <text evidence="1">Belongs to the Gfa family.</text>
</comment>
<dbReference type="InterPro" id="IPR011057">
    <property type="entry name" value="Mss4-like_sf"/>
</dbReference>
<evidence type="ECO:0000313" key="6">
    <source>
        <dbReference type="EMBL" id="PPQ63856.1"/>
    </source>
</evidence>
<dbReference type="SUPFAM" id="SSF51316">
    <property type="entry name" value="Mss4-like"/>
    <property type="match status" value="1"/>
</dbReference>
<evidence type="ECO:0000259" key="5">
    <source>
        <dbReference type="Pfam" id="PF04828"/>
    </source>
</evidence>
<dbReference type="STRING" id="181874.A0A409VAG0"/>
<name>A0A409VAG0_9AGAR</name>
<comment type="caution">
    <text evidence="6">The sequence shown here is derived from an EMBL/GenBank/DDBJ whole genome shotgun (WGS) entry which is preliminary data.</text>
</comment>
<dbReference type="EMBL" id="NHTK01006107">
    <property type="protein sequence ID" value="PPQ63856.1"/>
    <property type="molecule type" value="Genomic_DNA"/>
</dbReference>
<dbReference type="PANTHER" id="PTHR33337:SF40">
    <property type="entry name" value="CENP-V_GFA DOMAIN-CONTAINING PROTEIN-RELATED"/>
    <property type="match status" value="1"/>
</dbReference>
<accession>A0A409VAG0</accession>
<keyword evidence="3" id="KW-0862">Zinc</keyword>
<sequence>MACVYLPIQGPPLVGTIGNTPVEDGDLTGHRTSPHSIRYFCNNCSAGMFLCENEEQSTRHGETADPNAEPIAPFAPGAKIKWYVTAGTLAYTQGIYETVSHAFVEETLDGGLADQIPAIGDRILPRFSGAPNESPLLPLPWRSSTLPSWKKANEAESINAYCHCRSIHFRITRPNELSSVPHAPYPDLIFPADQTRLSTMSNVKDEKWWLPLGDGVGVGPPGTEWKHIRPKTRRDTISMNYGRPKPMRRERTPAPRHYLAGHCVCAHCRLGSGFEVQSWAFISRANVFEYGSDEPIELAHADSRPKGLKQYMSSTGRYREFCGKCGATAFWWHAGRPDVIDISMGLIDQECDGARAEEWFKWHKQRVSFSENSSINKMVVQGLVDGLAKYKAYTDDSDSRDDINVLPH</sequence>
<dbReference type="InterPro" id="IPR006913">
    <property type="entry name" value="CENP-V/GFA"/>
</dbReference>
<keyword evidence="7" id="KW-1185">Reference proteome</keyword>
<dbReference type="Proteomes" id="UP000284842">
    <property type="component" value="Unassembled WGS sequence"/>
</dbReference>
<dbReference type="OrthoDB" id="5422068at2759"/>
<evidence type="ECO:0000313" key="7">
    <source>
        <dbReference type="Proteomes" id="UP000284842"/>
    </source>
</evidence>
<evidence type="ECO:0000256" key="2">
    <source>
        <dbReference type="ARBA" id="ARBA00022723"/>
    </source>
</evidence>
<dbReference type="GO" id="GO:0016846">
    <property type="term" value="F:carbon-sulfur lyase activity"/>
    <property type="evidence" value="ECO:0007669"/>
    <property type="project" value="InterPro"/>
</dbReference>
<dbReference type="InParanoid" id="A0A409VAG0"/>
<dbReference type="Gene3D" id="3.90.1590.10">
    <property type="entry name" value="glutathione-dependent formaldehyde- activating enzyme (gfa)"/>
    <property type="match status" value="1"/>
</dbReference>
<evidence type="ECO:0000256" key="3">
    <source>
        <dbReference type="ARBA" id="ARBA00022833"/>
    </source>
</evidence>
<feature type="domain" description="CENP-V/GFA" evidence="5">
    <location>
        <begin position="260"/>
        <end position="351"/>
    </location>
</feature>
<evidence type="ECO:0000256" key="1">
    <source>
        <dbReference type="ARBA" id="ARBA00005495"/>
    </source>
</evidence>
<organism evidence="6 7">
    <name type="scientific">Panaeolus cyanescens</name>
    <dbReference type="NCBI Taxonomy" id="181874"/>
    <lineage>
        <taxon>Eukaryota</taxon>
        <taxon>Fungi</taxon>
        <taxon>Dikarya</taxon>
        <taxon>Basidiomycota</taxon>
        <taxon>Agaricomycotina</taxon>
        <taxon>Agaricomycetes</taxon>
        <taxon>Agaricomycetidae</taxon>
        <taxon>Agaricales</taxon>
        <taxon>Agaricineae</taxon>
        <taxon>Galeropsidaceae</taxon>
        <taxon>Panaeolus</taxon>
    </lineage>
</organism>
<dbReference type="PANTHER" id="PTHR33337">
    <property type="entry name" value="GFA DOMAIN-CONTAINING PROTEIN"/>
    <property type="match status" value="1"/>
</dbReference>